<evidence type="ECO:0000313" key="1">
    <source>
        <dbReference type="EMBL" id="CAH4033127.1"/>
    </source>
</evidence>
<comment type="caution">
    <text evidence="1">The sequence shown here is derived from an EMBL/GenBank/DDBJ whole genome shotgun (WGS) entry which is preliminary data.</text>
</comment>
<dbReference type="Proteomes" id="UP001152562">
    <property type="component" value="Unassembled WGS sequence"/>
</dbReference>
<reference evidence="1" key="1">
    <citation type="submission" date="2022-05" db="EMBL/GenBank/DDBJ databases">
        <authorList>
            <person name="Okamura Y."/>
        </authorList>
    </citation>
    <scope>NUCLEOTIDE SEQUENCE</scope>
</reference>
<dbReference type="AlphaFoldDB" id="A0A9P0TQM0"/>
<evidence type="ECO:0000313" key="2">
    <source>
        <dbReference type="Proteomes" id="UP001152562"/>
    </source>
</evidence>
<keyword evidence="2" id="KW-1185">Reference proteome</keyword>
<sequence length="88" mass="10190">METGFVCSDELFGLTPVIRGVHIEPAHLVKKRSIDQPLRISIVYDHSVYRLEQEKFEMINNTILPDAVKFWEQALKVRKTGGPIRLNR</sequence>
<dbReference type="SUPFAM" id="SSF55486">
    <property type="entry name" value="Metalloproteases ('zincins'), catalytic domain"/>
    <property type="match status" value="1"/>
</dbReference>
<organism evidence="1 2">
    <name type="scientific">Pieris brassicae</name>
    <name type="common">White butterfly</name>
    <name type="synonym">Large white butterfly</name>
    <dbReference type="NCBI Taxonomy" id="7116"/>
    <lineage>
        <taxon>Eukaryota</taxon>
        <taxon>Metazoa</taxon>
        <taxon>Ecdysozoa</taxon>
        <taxon>Arthropoda</taxon>
        <taxon>Hexapoda</taxon>
        <taxon>Insecta</taxon>
        <taxon>Pterygota</taxon>
        <taxon>Neoptera</taxon>
        <taxon>Endopterygota</taxon>
        <taxon>Lepidoptera</taxon>
        <taxon>Glossata</taxon>
        <taxon>Ditrysia</taxon>
        <taxon>Papilionoidea</taxon>
        <taxon>Pieridae</taxon>
        <taxon>Pierinae</taxon>
        <taxon>Pieris</taxon>
    </lineage>
</organism>
<gene>
    <name evidence="1" type="ORF">PIBRA_LOCUS9450</name>
</gene>
<proteinExistence type="predicted"/>
<dbReference type="Gene3D" id="3.10.170.20">
    <property type="match status" value="1"/>
</dbReference>
<name>A0A9P0TQM0_PIEBR</name>
<protein>
    <submittedName>
        <fullName evidence="1">Uncharacterized protein</fullName>
    </submittedName>
</protein>
<dbReference type="EMBL" id="CALOZG010000029">
    <property type="protein sequence ID" value="CAH4033127.1"/>
    <property type="molecule type" value="Genomic_DNA"/>
</dbReference>
<accession>A0A9P0TQM0</accession>